<organism evidence="1 2">
    <name type="scientific">Haematococcus lacustris</name>
    <name type="common">Green alga</name>
    <name type="synonym">Haematococcus pluvialis</name>
    <dbReference type="NCBI Taxonomy" id="44745"/>
    <lineage>
        <taxon>Eukaryota</taxon>
        <taxon>Viridiplantae</taxon>
        <taxon>Chlorophyta</taxon>
        <taxon>core chlorophytes</taxon>
        <taxon>Chlorophyceae</taxon>
        <taxon>CS clade</taxon>
        <taxon>Chlamydomonadales</taxon>
        <taxon>Haematococcaceae</taxon>
        <taxon>Haematococcus</taxon>
    </lineage>
</organism>
<keyword evidence="2" id="KW-1185">Reference proteome</keyword>
<comment type="caution">
    <text evidence="1">The sequence shown here is derived from an EMBL/GenBank/DDBJ whole genome shotgun (WGS) entry which is preliminary data.</text>
</comment>
<evidence type="ECO:0000313" key="1">
    <source>
        <dbReference type="EMBL" id="GFH13072.1"/>
    </source>
</evidence>
<dbReference type="NCBIfam" id="TIGR01494">
    <property type="entry name" value="ATPase_P-type"/>
    <property type="match status" value="1"/>
</dbReference>
<dbReference type="InterPro" id="IPR023214">
    <property type="entry name" value="HAD_sf"/>
</dbReference>
<dbReference type="GO" id="GO:0140326">
    <property type="term" value="F:ATPase-coupled intramembrane lipid transporter activity"/>
    <property type="evidence" value="ECO:0007669"/>
    <property type="project" value="TreeGrafter"/>
</dbReference>
<protein>
    <submittedName>
        <fullName evidence="1">Phospholipid-transporting ATPase</fullName>
    </submittedName>
</protein>
<proteinExistence type="predicted"/>
<dbReference type="InterPro" id="IPR001757">
    <property type="entry name" value="P_typ_ATPase"/>
</dbReference>
<dbReference type="EMBL" id="BLLF01000571">
    <property type="protein sequence ID" value="GFH13072.1"/>
    <property type="molecule type" value="Genomic_DNA"/>
</dbReference>
<gene>
    <name evidence="1" type="ORF">HaLaN_08879</name>
</gene>
<accession>A0A699ZC80</accession>
<dbReference type="PANTHER" id="PTHR24092">
    <property type="entry name" value="PROBABLE PHOSPHOLIPID-TRANSPORTING ATPASE"/>
    <property type="match status" value="1"/>
</dbReference>
<dbReference type="AlphaFoldDB" id="A0A699ZC80"/>
<dbReference type="GO" id="GO:0016887">
    <property type="term" value="F:ATP hydrolysis activity"/>
    <property type="evidence" value="ECO:0007669"/>
    <property type="project" value="InterPro"/>
</dbReference>
<name>A0A699ZC80_HAELA</name>
<dbReference type="GO" id="GO:0045332">
    <property type="term" value="P:phospholipid translocation"/>
    <property type="evidence" value="ECO:0007669"/>
    <property type="project" value="TreeGrafter"/>
</dbReference>
<dbReference type="PANTHER" id="PTHR24092:SF218">
    <property type="entry name" value="PHOSPHOLIPID-TRANSPORTING ATPASE"/>
    <property type="match status" value="1"/>
</dbReference>
<dbReference type="Proteomes" id="UP000485058">
    <property type="component" value="Unassembled WGS sequence"/>
</dbReference>
<reference evidence="1 2" key="1">
    <citation type="submission" date="2020-02" db="EMBL/GenBank/DDBJ databases">
        <title>Draft genome sequence of Haematococcus lacustris strain NIES-144.</title>
        <authorList>
            <person name="Morimoto D."/>
            <person name="Nakagawa S."/>
            <person name="Yoshida T."/>
            <person name="Sawayama S."/>
        </authorList>
    </citation>
    <scope>NUCLEOTIDE SEQUENCE [LARGE SCALE GENOMIC DNA]</scope>
    <source>
        <strain evidence="1 2">NIES-144</strain>
    </source>
</reference>
<dbReference type="GO" id="GO:0005886">
    <property type="term" value="C:plasma membrane"/>
    <property type="evidence" value="ECO:0007669"/>
    <property type="project" value="TreeGrafter"/>
</dbReference>
<dbReference type="Gene3D" id="3.40.50.1000">
    <property type="entry name" value="HAD superfamily/HAD-like"/>
    <property type="match status" value="1"/>
</dbReference>
<dbReference type="SUPFAM" id="SSF56784">
    <property type="entry name" value="HAD-like"/>
    <property type="match status" value="1"/>
</dbReference>
<dbReference type="InterPro" id="IPR036412">
    <property type="entry name" value="HAD-like_sf"/>
</dbReference>
<dbReference type="GO" id="GO:0005524">
    <property type="term" value="F:ATP binding"/>
    <property type="evidence" value="ECO:0007669"/>
    <property type="project" value="InterPro"/>
</dbReference>
<sequence>MSMRKAPATCCSLMTSHHCSGAVEGEAPSINKVGLVIEGGALALALKPEHQDTLMKLCNACKSVVCCRVSPMQKAAVTKLVQAKCGAITLGIGDGANDVGMIQAAHIGVGISGREGRAAVLASDFSFAQFSFYKNWAFNMTYVYFAFLTGGAAAQVAS</sequence>
<evidence type="ECO:0000313" key="2">
    <source>
        <dbReference type="Proteomes" id="UP000485058"/>
    </source>
</evidence>